<dbReference type="Pfam" id="PF13460">
    <property type="entry name" value="NAD_binding_10"/>
    <property type="match status" value="1"/>
</dbReference>
<dbReference type="PANTHER" id="PTHR43355">
    <property type="entry name" value="FLAVIN REDUCTASE (NADPH)"/>
    <property type="match status" value="1"/>
</dbReference>
<evidence type="ECO:0000259" key="1">
    <source>
        <dbReference type="Pfam" id="PF13460"/>
    </source>
</evidence>
<accession>A0A6J4QFY3</accession>
<dbReference type="PANTHER" id="PTHR43355:SF2">
    <property type="entry name" value="FLAVIN REDUCTASE (NADPH)"/>
    <property type="match status" value="1"/>
</dbReference>
<proteinExistence type="predicted"/>
<gene>
    <name evidence="2" type="ORF">AVDCRST_MAG22-3722</name>
</gene>
<dbReference type="InterPro" id="IPR051606">
    <property type="entry name" value="Polyketide_Oxido-like"/>
</dbReference>
<feature type="domain" description="NAD(P)-binding" evidence="1">
    <location>
        <begin position="35"/>
        <end position="225"/>
    </location>
</feature>
<dbReference type="AlphaFoldDB" id="A0A6J4QFY3"/>
<dbReference type="Gene3D" id="3.40.50.720">
    <property type="entry name" value="NAD(P)-binding Rossmann-like Domain"/>
    <property type="match status" value="1"/>
</dbReference>
<name>A0A6J4QFY3_9ACTN</name>
<reference evidence="2" key="1">
    <citation type="submission" date="2020-02" db="EMBL/GenBank/DDBJ databases">
        <authorList>
            <person name="Meier V. D."/>
        </authorList>
    </citation>
    <scope>NUCLEOTIDE SEQUENCE</scope>
    <source>
        <strain evidence="2">AVDCRST_MAG22</strain>
    </source>
</reference>
<evidence type="ECO:0000313" key="2">
    <source>
        <dbReference type="EMBL" id="CAA9436613.1"/>
    </source>
</evidence>
<dbReference type="CDD" id="cd05244">
    <property type="entry name" value="BVR-B_like_SDR_a"/>
    <property type="match status" value="1"/>
</dbReference>
<protein>
    <recommendedName>
        <fullName evidence="1">NAD(P)-binding domain-containing protein</fullName>
    </recommendedName>
</protein>
<dbReference type="SUPFAM" id="SSF51735">
    <property type="entry name" value="NAD(P)-binding Rossmann-fold domains"/>
    <property type="match status" value="1"/>
</dbReference>
<dbReference type="EMBL" id="CADCUV010000181">
    <property type="protein sequence ID" value="CAA9436613.1"/>
    <property type="molecule type" value="Genomic_DNA"/>
</dbReference>
<dbReference type="GO" id="GO:0004074">
    <property type="term" value="F:biliverdin reductase [NAD(P)H] activity"/>
    <property type="evidence" value="ECO:0007669"/>
    <property type="project" value="TreeGrafter"/>
</dbReference>
<dbReference type="InterPro" id="IPR016040">
    <property type="entry name" value="NAD(P)-bd_dom"/>
</dbReference>
<dbReference type="InterPro" id="IPR036291">
    <property type="entry name" value="NAD(P)-bd_dom_sf"/>
</dbReference>
<sequence>MIHIRTFIRLILTESGAGDGHSLERWCGVRVAVFGATGRTGHPLVEQALAAGHEVRALARDPSKLPISHERLAVVRGDVLDAAKVEEVIAGTEAVLSALGGTKTSPKDVQTRGTENIVAAMERHGVRRLVSLTGAGVPDEGDEPKLSDRAITFLLKKLQPDVLEDGVRHAEVIKASDLDWVIVRGPRLTEGPKRGGYRVGMVGKNSGTRISRADLAEFMLEQTADDSRLRRMPMVSY</sequence>
<organism evidence="2">
    <name type="scientific">uncultured Rubrobacteraceae bacterium</name>
    <dbReference type="NCBI Taxonomy" id="349277"/>
    <lineage>
        <taxon>Bacteria</taxon>
        <taxon>Bacillati</taxon>
        <taxon>Actinomycetota</taxon>
        <taxon>Rubrobacteria</taxon>
        <taxon>Rubrobacterales</taxon>
        <taxon>Rubrobacteraceae</taxon>
        <taxon>environmental samples</taxon>
    </lineage>
</organism>
<dbReference type="GO" id="GO:0042602">
    <property type="term" value="F:riboflavin reductase (NADPH) activity"/>
    <property type="evidence" value="ECO:0007669"/>
    <property type="project" value="TreeGrafter"/>
</dbReference>